<evidence type="ECO:0000256" key="5">
    <source>
        <dbReference type="ARBA" id="ARBA00022692"/>
    </source>
</evidence>
<evidence type="ECO:0000256" key="2">
    <source>
        <dbReference type="ARBA" id="ARBA00008685"/>
    </source>
</evidence>
<evidence type="ECO:0000256" key="16">
    <source>
        <dbReference type="SAM" id="Phobius"/>
    </source>
</evidence>
<gene>
    <name evidence="20" type="ORF">ABMA27_007957</name>
</gene>
<keyword evidence="17" id="KW-0732">Signal</keyword>
<dbReference type="PRINTS" id="PR00177">
    <property type="entry name" value="NMDARECEPTOR"/>
</dbReference>
<evidence type="ECO:0000256" key="4">
    <source>
        <dbReference type="ARBA" id="ARBA00022475"/>
    </source>
</evidence>
<dbReference type="CDD" id="cd06379">
    <property type="entry name" value="PBP1_iGluR_NMDA_NR1"/>
    <property type="match status" value="1"/>
</dbReference>
<evidence type="ECO:0000256" key="14">
    <source>
        <dbReference type="ARBA" id="ARBA00023303"/>
    </source>
</evidence>
<organism evidence="20 21">
    <name type="scientific">Loxostege sticticalis</name>
    <name type="common">Beet webworm moth</name>
    <dbReference type="NCBI Taxonomy" id="481309"/>
    <lineage>
        <taxon>Eukaryota</taxon>
        <taxon>Metazoa</taxon>
        <taxon>Ecdysozoa</taxon>
        <taxon>Arthropoda</taxon>
        <taxon>Hexapoda</taxon>
        <taxon>Insecta</taxon>
        <taxon>Pterygota</taxon>
        <taxon>Neoptera</taxon>
        <taxon>Endopterygota</taxon>
        <taxon>Lepidoptera</taxon>
        <taxon>Glossata</taxon>
        <taxon>Ditrysia</taxon>
        <taxon>Pyraloidea</taxon>
        <taxon>Crambidae</taxon>
        <taxon>Pyraustinae</taxon>
        <taxon>Loxostege</taxon>
    </lineage>
</organism>
<keyword evidence="10" id="KW-0675">Receptor</keyword>
<dbReference type="Proteomes" id="UP001549920">
    <property type="component" value="Unassembled WGS sequence"/>
</dbReference>
<dbReference type="InterPro" id="IPR015683">
    <property type="entry name" value="Ionotropic_Glu_rcpt"/>
</dbReference>
<keyword evidence="6 16" id="KW-1133">Transmembrane helix</keyword>
<dbReference type="Pfam" id="PF00060">
    <property type="entry name" value="Lig_chan"/>
    <property type="match status" value="1"/>
</dbReference>
<dbReference type="EMBL" id="JBEUOH010000021">
    <property type="protein sequence ID" value="KAL0868473.1"/>
    <property type="molecule type" value="Genomic_DNA"/>
</dbReference>
<evidence type="ECO:0000256" key="11">
    <source>
        <dbReference type="ARBA" id="ARBA00023180"/>
    </source>
</evidence>
<comment type="caution">
    <text evidence="20">The sequence shown here is derived from an EMBL/GenBank/DDBJ whole genome shotgun (WGS) entry which is preliminary data.</text>
</comment>
<feature type="transmembrane region" description="Helical" evidence="16">
    <location>
        <begin position="637"/>
        <end position="663"/>
    </location>
</feature>
<dbReference type="SUPFAM" id="SSF81324">
    <property type="entry name" value="Voltage-gated potassium channels"/>
    <property type="match status" value="1"/>
</dbReference>
<evidence type="ECO:0000256" key="17">
    <source>
        <dbReference type="SAM" id="SignalP"/>
    </source>
</evidence>
<evidence type="ECO:0008006" key="22">
    <source>
        <dbReference type="Google" id="ProtNLM"/>
    </source>
</evidence>
<dbReference type="Gene3D" id="3.40.50.2300">
    <property type="match status" value="2"/>
</dbReference>
<dbReference type="InterPro" id="IPR019594">
    <property type="entry name" value="Glu/Gly-bd"/>
</dbReference>
<dbReference type="Gene3D" id="1.10.287.70">
    <property type="match status" value="1"/>
</dbReference>
<dbReference type="Gene3D" id="3.40.190.10">
    <property type="entry name" value="Periplasmic binding protein-like II"/>
    <property type="match status" value="1"/>
</dbReference>
<keyword evidence="12" id="KW-0628">Postsynaptic cell membrane</keyword>
<keyword evidence="9 16" id="KW-0472">Membrane</keyword>
<dbReference type="InterPro" id="IPR001320">
    <property type="entry name" value="Iontro_rcpt_C"/>
</dbReference>
<evidence type="ECO:0000313" key="20">
    <source>
        <dbReference type="EMBL" id="KAL0868473.1"/>
    </source>
</evidence>
<dbReference type="InterPro" id="IPR049873">
    <property type="entry name" value="NMDA1-like_N"/>
</dbReference>
<dbReference type="SMART" id="SM00079">
    <property type="entry name" value="PBPe"/>
    <property type="match status" value="1"/>
</dbReference>
<dbReference type="InterPro" id="IPR028082">
    <property type="entry name" value="Peripla_BP_I"/>
</dbReference>
<evidence type="ECO:0000259" key="19">
    <source>
        <dbReference type="SMART" id="SM00918"/>
    </source>
</evidence>
<dbReference type="InterPro" id="IPR001828">
    <property type="entry name" value="ANF_lig-bd_rcpt"/>
</dbReference>
<evidence type="ECO:0000256" key="10">
    <source>
        <dbReference type="ARBA" id="ARBA00023170"/>
    </source>
</evidence>
<reference evidence="20 21" key="1">
    <citation type="submission" date="2024-06" db="EMBL/GenBank/DDBJ databases">
        <title>A chromosome-level genome assembly of beet webworm, Loxostege sticticalis.</title>
        <authorList>
            <person name="Zhang Y."/>
        </authorList>
    </citation>
    <scope>NUCLEOTIDE SEQUENCE [LARGE SCALE GENOMIC DNA]</scope>
    <source>
        <strain evidence="20">AQ026</strain>
        <tissue evidence="20">Whole body</tissue>
    </source>
</reference>
<proteinExistence type="inferred from homology"/>
<evidence type="ECO:0000256" key="3">
    <source>
        <dbReference type="ARBA" id="ARBA00022448"/>
    </source>
</evidence>
<evidence type="ECO:0000256" key="12">
    <source>
        <dbReference type="ARBA" id="ARBA00023257"/>
    </source>
</evidence>
<feature type="domain" description="Ionotropic glutamate receptor L-glutamate and glycine-binding" evidence="19">
    <location>
        <begin position="444"/>
        <end position="512"/>
    </location>
</feature>
<dbReference type="PANTHER" id="PTHR18966">
    <property type="entry name" value="IONOTROPIC GLUTAMATE RECEPTOR"/>
    <property type="match status" value="1"/>
</dbReference>
<dbReference type="SMART" id="SM00918">
    <property type="entry name" value="Lig_chan-Glu_bd"/>
    <property type="match status" value="1"/>
</dbReference>
<dbReference type="Pfam" id="PF10613">
    <property type="entry name" value="Lig_chan-Glu_bd"/>
    <property type="match status" value="1"/>
</dbReference>
<protein>
    <recommendedName>
        <fullName evidence="22">Glutamate [NMDA] receptor subunit 1</fullName>
    </recommendedName>
</protein>
<keyword evidence="13" id="KW-1071">Ligand-gated ion channel</keyword>
<keyword evidence="14" id="KW-0407">Ion channel</keyword>
<evidence type="ECO:0000259" key="18">
    <source>
        <dbReference type="SMART" id="SM00079"/>
    </source>
</evidence>
<keyword evidence="4" id="KW-1003">Cell membrane</keyword>
<keyword evidence="3" id="KW-0813">Transport</keyword>
<evidence type="ECO:0000313" key="21">
    <source>
        <dbReference type="Proteomes" id="UP001549920"/>
    </source>
</evidence>
<feature type="transmembrane region" description="Helical" evidence="16">
    <location>
        <begin position="567"/>
        <end position="585"/>
    </location>
</feature>
<dbReference type="Pfam" id="PF01094">
    <property type="entry name" value="ANF_receptor"/>
    <property type="match status" value="2"/>
</dbReference>
<comment type="similarity">
    <text evidence="2">Belongs to the glutamate-gated ion channel (TC 1.A.10.1) family.</text>
</comment>
<dbReference type="SUPFAM" id="SSF53850">
    <property type="entry name" value="Periplasmic binding protein-like II"/>
    <property type="match status" value="1"/>
</dbReference>
<keyword evidence="7" id="KW-0770">Synapse</keyword>
<feature type="signal peptide" evidence="17">
    <location>
        <begin position="1"/>
        <end position="18"/>
    </location>
</feature>
<keyword evidence="5 16" id="KW-0812">Transmembrane</keyword>
<dbReference type="InterPro" id="IPR001508">
    <property type="entry name" value="Iono_Glu_rcpt_met"/>
</dbReference>
<feature type="domain" description="Ionotropic glutamate receptor C-terminal" evidence="18">
    <location>
        <begin position="444"/>
        <end position="672"/>
    </location>
</feature>
<accession>A0ABR3HDG7</accession>
<feature type="chain" id="PRO_5046773868" description="Glutamate [NMDA] receptor subunit 1" evidence="17">
    <location>
        <begin position="19"/>
        <end position="737"/>
    </location>
</feature>
<comment type="subcellular location">
    <subcellularLocation>
        <location evidence="1">Cell membrane</location>
        <topology evidence="1">Multi-pass membrane protein</topology>
    </subcellularLocation>
    <subcellularLocation>
        <location evidence="15">Postsynaptic cell membrane</location>
    </subcellularLocation>
</comment>
<keyword evidence="11" id="KW-0325">Glycoprotein</keyword>
<dbReference type="SUPFAM" id="SSF53822">
    <property type="entry name" value="Periplasmic binding protein-like I"/>
    <property type="match status" value="1"/>
</dbReference>
<evidence type="ECO:0000256" key="8">
    <source>
        <dbReference type="ARBA" id="ARBA00023065"/>
    </source>
</evidence>
<evidence type="ECO:0000256" key="1">
    <source>
        <dbReference type="ARBA" id="ARBA00004651"/>
    </source>
</evidence>
<feature type="transmembrane region" description="Helical" evidence="16">
    <location>
        <begin position="606"/>
        <end position="625"/>
    </location>
</feature>
<keyword evidence="8" id="KW-0406">Ion transport</keyword>
<sequence length="737" mass="82519">MSLYVILVVVCCGALIEAADPDRRRYTNPTYYNVGGVLSSNESIAFFKDTISNLNFKDQYVPRGVTYHDYSILMDPNPIKTALNVCKDLIGHRVYAVVVSHPLTGDLSPAAVSYTSGFYHIPVIGISSRDSAFSDKNIHVSFLRTVPPYSHQADVWVDVLKHFNYMKVIVIHSSDTDGRAILGRFQTTSQNVDDDVDRKVVVEQVIEFEPGLDSFSDKLIEVKSAQARVFLMYASKTDAEIIFRDATFLNMTTTGYVWMVTEQALDAANAPEGLLGLRLVNATNEHAHIQDSIYVLASAIRDMNTSEEINAPPSDCDNSGSIWTTGHHLFDYIRKQKLENGATGYVAFDDHGDRVHAEYDMVNVRAQGEHVAVGKYFYSKETQKMRLELKEHEIIWMGRSPSKPEGFMIPTHLKVLTIEEKPFVYARRIDDVSDCTNEEIPCPHYNASDETGQMYCCKGFCMDLLKHLSKVINFTYSLALSPDGQFGNYIIKNFSTPGAKKEWTGLIGELVYERADMIVAPLTINPERAEFIEFSKPFKYQGITILEKKPSRSSTLVSFLQPFSNTLWILVMVSVHVVALVLYLLDRFSPFGRFKLANIDGTEEDALNLSSAIWFAWGVLLNSGIGEGTPRSFSARVLGMVWAGFAMIIVASYTANLAAFLVLERPKTKLTGINDARKRKSLRAAILPSQRRIKSNGVKEAGSISLAVDRGALRRRDEPRVPRYLPAYTPDVSHLVV</sequence>
<evidence type="ECO:0000256" key="9">
    <source>
        <dbReference type="ARBA" id="ARBA00023136"/>
    </source>
</evidence>
<evidence type="ECO:0000256" key="13">
    <source>
        <dbReference type="ARBA" id="ARBA00023286"/>
    </source>
</evidence>
<evidence type="ECO:0000256" key="6">
    <source>
        <dbReference type="ARBA" id="ARBA00022989"/>
    </source>
</evidence>
<name>A0ABR3HDG7_LOXSC</name>
<keyword evidence="21" id="KW-1185">Reference proteome</keyword>
<evidence type="ECO:0000256" key="7">
    <source>
        <dbReference type="ARBA" id="ARBA00023018"/>
    </source>
</evidence>
<evidence type="ECO:0000256" key="15">
    <source>
        <dbReference type="ARBA" id="ARBA00034100"/>
    </source>
</evidence>